<accession>A0A4Q7AGL4</accession>
<protein>
    <recommendedName>
        <fullName evidence="7">Lysozyme</fullName>
        <ecNumber evidence="7">3.2.1.17</ecNumber>
    </recommendedName>
</protein>
<keyword evidence="9" id="KW-1185">Reference proteome</keyword>
<dbReference type="CDD" id="cd00737">
    <property type="entry name" value="lyz_endolysin_autolysin"/>
    <property type="match status" value="1"/>
</dbReference>
<comment type="similarity">
    <text evidence="7">Belongs to the glycosyl hydrolase 24 family.</text>
</comment>
<evidence type="ECO:0000256" key="4">
    <source>
        <dbReference type="ARBA" id="ARBA00022801"/>
    </source>
</evidence>
<dbReference type="GO" id="GO:0009253">
    <property type="term" value="P:peptidoglycan catabolic process"/>
    <property type="evidence" value="ECO:0007669"/>
    <property type="project" value="InterPro"/>
</dbReference>
<dbReference type="GO" id="GO:0031640">
    <property type="term" value="P:killing of cells of another organism"/>
    <property type="evidence" value="ECO:0007669"/>
    <property type="project" value="UniProtKB-KW"/>
</dbReference>
<name>A0A4Q7AGL4_9GAMM</name>
<dbReference type="PANTHER" id="PTHR38107">
    <property type="match status" value="1"/>
</dbReference>
<gene>
    <name evidence="8" type="ORF">EXU28_13860</name>
</gene>
<evidence type="ECO:0000256" key="6">
    <source>
        <dbReference type="ARBA" id="ARBA00023295"/>
    </source>
</evidence>
<sequence>MKSFWSKFISTVANTVLHELQNKKNKSKHSDDIAVAIDHSTNEDIGFAQDSVTHHFKYVSPKGIALICGFEGLELQAYDDGTGVCTIGYGTTIYPNGKTVQCGDLCTIEQAQSFMQHDLKRFEQAVSTSVKVPLNQHQFDALVSLTYNIGIGAFRNSTLLKLLNASDYVGASNQFDVWVKAGGQTVQGLVNRRAVEKACFLEFSS</sequence>
<dbReference type="Proteomes" id="UP000293863">
    <property type="component" value="Unassembled WGS sequence"/>
</dbReference>
<comment type="caution">
    <text evidence="8">The sequence shown here is derived from an EMBL/GenBank/DDBJ whole genome shotgun (WGS) entry which is preliminary data.</text>
</comment>
<dbReference type="RefSeq" id="WP_130168770.1">
    <property type="nucleotide sequence ID" value="NZ_SGSQ01000022.1"/>
</dbReference>
<dbReference type="EC" id="3.2.1.17" evidence="7"/>
<dbReference type="Gene3D" id="1.10.530.40">
    <property type="match status" value="1"/>
</dbReference>
<evidence type="ECO:0000256" key="3">
    <source>
        <dbReference type="ARBA" id="ARBA00022638"/>
    </source>
</evidence>
<dbReference type="HAMAP" id="MF_04110">
    <property type="entry name" value="ENDOLYSIN_T4"/>
    <property type="match status" value="1"/>
</dbReference>
<keyword evidence="5" id="KW-1035">Host cytoplasm</keyword>
<keyword evidence="2 7" id="KW-0929">Antimicrobial</keyword>
<proteinExistence type="inferred from homology"/>
<dbReference type="InterPro" id="IPR002196">
    <property type="entry name" value="Glyco_hydro_24"/>
</dbReference>
<dbReference type="SUPFAM" id="SSF53955">
    <property type="entry name" value="Lysozyme-like"/>
    <property type="match status" value="1"/>
</dbReference>
<dbReference type="PANTHER" id="PTHR38107:SF3">
    <property type="entry name" value="LYSOZYME RRRD-RELATED"/>
    <property type="match status" value="1"/>
</dbReference>
<keyword evidence="6 7" id="KW-0326">Glycosidase</keyword>
<dbReference type="InterPro" id="IPR033907">
    <property type="entry name" value="Endolysin_autolysin"/>
</dbReference>
<organism evidence="8 9">
    <name type="scientific">Acinetobacter wuhouensis</name>
    <dbReference type="NCBI Taxonomy" id="1879050"/>
    <lineage>
        <taxon>Bacteria</taxon>
        <taxon>Pseudomonadati</taxon>
        <taxon>Pseudomonadota</taxon>
        <taxon>Gammaproteobacteria</taxon>
        <taxon>Moraxellales</taxon>
        <taxon>Moraxellaceae</taxon>
        <taxon>Acinetobacter</taxon>
    </lineage>
</organism>
<dbReference type="InterPro" id="IPR023347">
    <property type="entry name" value="Lysozyme_dom_sf"/>
</dbReference>
<reference evidence="8 9" key="1">
    <citation type="submission" date="2019-02" db="EMBL/GenBank/DDBJ databases">
        <title>The Batch Genome Submission of Acinetobacter spp. strains.</title>
        <authorList>
            <person name="Qin J."/>
            <person name="Hu Y."/>
            <person name="Ye H."/>
            <person name="Wei L."/>
            <person name="Feng Y."/>
            <person name="Zong Z."/>
        </authorList>
    </citation>
    <scope>NUCLEOTIDE SEQUENCE [LARGE SCALE GENOMIC DNA]</scope>
    <source>
        <strain evidence="8 9">WCHAW060049</strain>
    </source>
</reference>
<dbReference type="InterPro" id="IPR023346">
    <property type="entry name" value="Lysozyme-like_dom_sf"/>
</dbReference>
<evidence type="ECO:0000256" key="1">
    <source>
        <dbReference type="ARBA" id="ARBA00000632"/>
    </source>
</evidence>
<dbReference type="InterPro" id="IPR051018">
    <property type="entry name" value="Bacteriophage_GH24"/>
</dbReference>
<evidence type="ECO:0000256" key="5">
    <source>
        <dbReference type="ARBA" id="ARBA00023200"/>
    </source>
</evidence>
<keyword evidence="3 7" id="KW-0081">Bacteriolytic enzyme</keyword>
<dbReference type="Pfam" id="PF00959">
    <property type="entry name" value="Phage_lysozyme"/>
    <property type="match status" value="1"/>
</dbReference>
<keyword evidence="4 7" id="KW-0378">Hydrolase</keyword>
<dbReference type="GO" id="GO:0016998">
    <property type="term" value="P:cell wall macromolecule catabolic process"/>
    <property type="evidence" value="ECO:0007669"/>
    <property type="project" value="InterPro"/>
</dbReference>
<dbReference type="GO" id="GO:0042742">
    <property type="term" value="P:defense response to bacterium"/>
    <property type="evidence" value="ECO:0007669"/>
    <property type="project" value="UniProtKB-KW"/>
</dbReference>
<dbReference type="GO" id="GO:0003796">
    <property type="term" value="F:lysozyme activity"/>
    <property type="evidence" value="ECO:0007669"/>
    <property type="project" value="UniProtKB-EC"/>
</dbReference>
<evidence type="ECO:0000313" key="9">
    <source>
        <dbReference type="Proteomes" id="UP000293863"/>
    </source>
</evidence>
<dbReference type="EMBL" id="SGSQ01000022">
    <property type="protein sequence ID" value="RZG44682.1"/>
    <property type="molecule type" value="Genomic_DNA"/>
</dbReference>
<evidence type="ECO:0000256" key="7">
    <source>
        <dbReference type="RuleBase" id="RU003788"/>
    </source>
</evidence>
<dbReference type="InterPro" id="IPR034690">
    <property type="entry name" value="Endolysin_T4_type"/>
</dbReference>
<dbReference type="AlphaFoldDB" id="A0A4Q7AGL4"/>
<evidence type="ECO:0000256" key="2">
    <source>
        <dbReference type="ARBA" id="ARBA00022529"/>
    </source>
</evidence>
<evidence type="ECO:0000313" key="8">
    <source>
        <dbReference type="EMBL" id="RZG44682.1"/>
    </source>
</evidence>
<comment type="catalytic activity">
    <reaction evidence="1 7">
        <text>Hydrolysis of (1-&gt;4)-beta-linkages between N-acetylmuramic acid and N-acetyl-D-glucosamine residues in a peptidoglycan and between N-acetyl-D-glucosamine residues in chitodextrins.</text>
        <dbReference type="EC" id="3.2.1.17"/>
    </reaction>
</comment>